<evidence type="ECO:0008006" key="4">
    <source>
        <dbReference type="Google" id="ProtNLM"/>
    </source>
</evidence>
<proteinExistence type="predicted"/>
<dbReference type="EMBL" id="JANPWB010000011">
    <property type="protein sequence ID" value="KAJ1132789.1"/>
    <property type="molecule type" value="Genomic_DNA"/>
</dbReference>
<sequence>MRFGFRWRTGLPVLLPFCSLLRRPCCGLSRLFFGPDRAYWRGRWAPTRARTFLPCVGRFGVLPWLRQLPARARQGGFFVTQAALLRLCSGVRQSAFGQPLLQDADAALEWALFVLG</sequence>
<keyword evidence="3" id="KW-1185">Reference proteome</keyword>
<comment type="caution">
    <text evidence="2">The sequence shown here is derived from an EMBL/GenBank/DDBJ whole genome shotgun (WGS) entry which is preliminary data.</text>
</comment>
<evidence type="ECO:0000313" key="2">
    <source>
        <dbReference type="EMBL" id="KAJ1132789.1"/>
    </source>
</evidence>
<evidence type="ECO:0000313" key="3">
    <source>
        <dbReference type="Proteomes" id="UP001066276"/>
    </source>
</evidence>
<keyword evidence="1" id="KW-0732">Signal</keyword>
<feature type="signal peptide" evidence="1">
    <location>
        <begin position="1"/>
        <end position="27"/>
    </location>
</feature>
<evidence type="ECO:0000256" key="1">
    <source>
        <dbReference type="SAM" id="SignalP"/>
    </source>
</evidence>
<name>A0AAV7PZW1_PLEWA</name>
<reference evidence="2" key="1">
    <citation type="journal article" date="2022" name="bioRxiv">
        <title>Sequencing and chromosome-scale assembly of the giantPleurodeles waltlgenome.</title>
        <authorList>
            <person name="Brown T."/>
            <person name="Elewa A."/>
            <person name="Iarovenko S."/>
            <person name="Subramanian E."/>
            <person name="Araus A.J."/>
            <person name="Petzold A."/>
            <person name="Susuki M."/>
            <person name="Suzuki K.-i.T."/>
            <person name="Hayashi T."/>
            <person name="Toyoda A."/>
            <person name="Oliveira C."/>
            <person name="Osipova E."/>
            <person name="Leigh N.D."/>
            <person name="Simon A."/>
            <person name="Yun M.H."/>
        </authorList>
    </citation>
    <scope>NUCLEOTIDE SEQUENCE</scope>
    <source>
        <strain evidence="2">20211129_DDA</strain>
        <tissue evidence="2">Liver</tissue>
    </source>
</reference>
<dbReference type="AlphaFoldDB" id="A0AAV7PZW1"/>
<feature type="chain" id="PRO_5043563593" description="Secreted protein" evidence="1">
    <location>
        <begin position="28"/>
        <end position="116"/>
    </location>
</feature>
<protein>
    <recommendedName>
        <fullName evidence="4">Secreted protein</fullName>
    </recommendedName>
</protein>
<organism evidence="2 3">
    <name type="scientific">Pleurodeles waltl</name>
    <name type="common">Iberian ribbed newt</name>
    <dbReference type="NCBI Taxonomy" id="8319"/>
    <lineage>
        <taxon>Eukaryota</taxon>
        <taxon>Metazoa</taxon>
        <taxon>Chordata</taxon>
        <taxon>Craniata</taxon>
        <taxon>Vertebrata</taxon>
        <taxon>Euteleostomi</taxon>
        <taxon>Amphibia</taxon>
        <taxon>Batrachia</taxon>
        <taxon>Caudata</taxon>
        <taxon>Salamandroidea</taxon>
        <taxon>Salamandridae</taxon>
        <taxon>Pleurodelinae</taxon>
        <taxon>Pleurodeles</taxon>
    </lineage>
</organism>
<dbReference type="Proteomes" id="UP001066276">
    <property type="component" value="Chromosome 7"/>
</dbReference>
<accession>A0AAV7PZW1</accession>
<gene>
    <name evidence="2" type="ORF">NDU88_011090</name>
</gene>